<proteinExistence type="predicted"/>
<protein>
    <submittedName>
        <fullName evidence="2">Menaquinone-dependent protoporphyrinogen oxidase</fullName>
        <ecNumber evidence="2">1.3.5.3</ecNumber>
    </submittedName>
</protein>
<dbReference type="SUPFAM" id="SSF52218">
    <property type="entry name" value="Flavoproteins"/>
    <property type="match status" value="1"/>
</dbReference>
<keyword evidence="2" id="KW-0560">Oxidoreductase</keyword>
<organism evidence="2 3">
    <name type="scientific">Petropleomorpha daqingensis</name>
    <dbReference type="NCBI Taxonomy" id="2026353"/>
    <lineage>
        <taxon>Bacteria</taxon>
        <taxon>Bacillati</taxon>
        <taxon>Actinomycetota</taxon>
        <taxon>Actinomycetes</taxon>
        <taxon>Geodermatophilales</taxon>
        <taxon>Geodermatophilaceae</taxon>
        <taxon>Petropleomorpha</taxon>
    </lineage>
</organism>
<comment type="caution">
    <text evidence="2">The sequence shown here is derived from an EMBL/GenBank/DDBJ whole genome shotgun (WGS) entry which is preliminary data.</text>
</comment>
<evidence type="ECO:0000313" key="2">
    <source>
        <dbReference type="EMBL" id="NYJ08762.1"/>
    </source>
</evidence>
<dbReference type="RefSeq" id="WP_179721604.1">
    <property type="nucleotide sequence ID" value="NZ_JACBZT010000001.1"/>
</dbReference>
<dbReference type="EMBL" id="JACBZT010000001">
    <property type="protein sequence ID" value="NYJ08762.1"/>
    <property type="molecule type" value="Genomic_DNA"/>
</dbReference>
<reference evidence="2 3" key="1">
    <citation type="submission" date="2020-07" db="EMBL/GenBank/DDBJ databases">
        <title>Sequencing the genomes of 1000 actinobacteria strains.</title>
        <authorList>
            <person name="Klenk H.-P."/>
        </authorList>
    </citation>
    <scope>NUCLEOTIDE SEQUENCE [LARGE SCALE GENOMIC DNA]</scope>
    <source>
        <strain evidence="2 3">DSM 104001</strain>
    </source>
</reference>
<name>A0A853CQK1_9ACTN</name>
<dbReference type="GO" id="GO:0016491">
    <property type="term" value="F:oxidoreductase activity"/>
    <property type="evidence" value="ECO:0007669"/>
    <property type="project" value="UniProtKB-KW"/>
</dbReference>
<evidence type="ECO:0000259" key="1">
    <source>
        <dbReference type="Pfam" id="PF12724"/>
    </source>
</evidence>
<dbReference type="Pfam" id="PF12724">
    <property type="entry name" value="Flavodoxin_5"/>
    <property type="match status" value="1"/>
</dbReference>
<dbReference type="InterPro" id="IPR029039">
    <property type="entry name" value="Flavoprotein-like_sf"/>
</dbReference>
<gene>
    <name evidence="2" type="ORF">GGQ55_005040</name>
</gene>
<dbReference type="AlphaFoldDB" id="A0A853CQK1"/>
<feature type="domain" description="Flavodoxin" evidence="1">
    <location>
        <begin position="9"/>
        <end position="153"/>
    </location>
</feature>
<dbReference type="Proteomes" id="UP000541969">
    <property type="component" value="Unassembled WGS sequence"/>
</dbReference>
<sequence>MTANPPRLLVVVASKHGSTAEIAAALARAAADCPAGRTAGLSAIAVPAHQRPTPTSFDGVVLGSAVYAGRWLEEARQYATLYADTLRHRPVWLFSSGPIGEPPFPPDEPHDAAPMAALTGAREHRVFPGRLDKDRLTFGERAMVTAMRAPLGDFRDWDRIAAWGRDIAAAVTAEVPAGQV</sequence>
<dbReference type="EC" id="1.3.5.3" evidence="2"/>
<keyword evidence="3" id="KW-1185">Reference proteome</keyword>
<accession>A0A853CQK1</accession>
<evidence type="ECO:0000313" key="3">
    <source>
        <dbReference type="Proteomes" id="UP000541969"/>
    </source>
</evidence>
<dbReference type="InterPro" id="IPR026816">
    <property type="entry name" value="Flavodoxin_dom"/>
</dbReference>
<dbReference type="Gene3D" id="3.40.50.360">
    <property type="match status" value="1"/>
</dbReference>